<feature type="active site" description="Proton donor" evidence="4">
    <location>
        <position position="323"/>
    </location>
</feature>
<gene>
    <name evidence="6" type="ORF">JAAARDRAFT_195946</name>
</gene>
<dbReference type="Gene3D" id="3.40.50.1820">
    <property type="entry name" value="alpha/beta hydrolase"/>
    <property type="match status" value="1"/>
</dbReference>
<feature type="active site" description="Nucleophile" evidence="4">
    <location>
        <position position="183"/>
    </location>
</feature>
<dbReference type="HOGENOM" id="CLU_019414_0_2_1"/>
<feature type="domain" description="Epoxide hydrolase N-terminal" evidence="5">
    <location>
        <begin position="8"/>
        <end position="118"/>
    </location>
</feature>
<dbReference type="InterPro" id="IPR010497">
    <property type="entry name" value="Epoxide_hydro_N"/>
</dbReference>
<protein>
    <recommendedName>
        <fullName evidence="5">Epoxide hydrolase N-terminal domain-containing protein</fullName>
    </recommendedName>
</protein>
<dbReference type="PANTHER" id="PTHR21661">
    <property type="entry name" value="EPOXIDE HYDROLASE 1-RELATED"/>
    <property type="match status" value="1"/>
</dbReference>
<dbReference type="InterPro" id="IPR000639">
    <property type="entry name" value="Epox_hydrolase-like"/>
</dbReference>
<evidence type="ECO:0000256" key="4">
    <source>
        <dbReference type="PIRSR" id="PIRSR001112-1"/>
    </source>
</evidence>
<name>A0A067PJH9_9AGAM</name>
<dbReference type="STRING" id="933084.A0A067PJH9"/>
<dbReference type="PANTHER" id="PTHR21661:SF35">
    <property type="entry name" value="EPOXIDE HYDROLASE"/>
    <property type="match status" value="1"/>
</dbReference>
<dbReference type="GO" id="GO:0004301">
    <property type="term" value="F:epoxide hydrolase activity"/>
    <property type="evidence" value="ECO:0007669"/>
    <property type="project" value="TreeGrafter"/>
</dbReference>
<dbReference type="OrthoDB" id="7130006at2759"/>
<evidence type="ECO:0000259" key="5">
    <source>
        <dbReference type="Pfam" id="PF06441"/>
    </source>
</evidence>
<proteinExistence type="inferred from homology"/>
<dbReference type="Pfam" id="PF06441">
    <property type="entry name" value="EHN"/>
    <property type="match status" value="1"/>
</dbReference>
<dbReference type="AlphaFoldDB" id="A0A067PJH9"/>
<feature type="active site" description="Proton acceptor" evidence="4">
    <location>
        <position position="377"/>
    </location>
</feature>
<evidence type="ECO:0000313" key="7">
    <source>
        <dbReference type="Proteomes" id="UP000027265"/>
    </source>
</evidence>
<evidence type="ECO:0000313" key="6">
    <source>
        <dbReference type="EMBL" id="KDQ55063.1"/>
    </source>
</evidence>
<sequence>MSGTLVETPFKIAVSDDQLDALQKKLALTRFPDELDDAGRDYGAPLADIQRLVNHWKSRYDWKKHEAKLNEELPQFTTDIEMDGFGSLNIHYVHKRSEVEGAIPLLFVHGWPGNFLEVRKVLPLLTSSSPDHPSFHVVALGLPGFGFSEAPKKKGFRIAKYAELGNKLMLGLGYTEYVTQGGDWGYFITRKMATEYGTKHVKAWHTNFTFCEPPTLTRTPLLALSHLLHAASLYTAYTKAEIAGLERTKWFAEKGRGYYLEQATQPQTLGYSLADSPVGLLAWIYEKLVNWTDEYPWDDDEVLTWISIYWFSRAGPAASIRIYYEMHNADDRVGIPFAGPVPMGVSYFPKELLIFPKSWMRTVGNIVFESDHSSGGHFAAHEKPEELADDLRKMFGRGGAAFGVVPGKNGYSS</sequence>
<keyword evidence="3" id="KW-0378">Hydrolase</keyword>
<dbReference type="Proteomes" id="UP000027265">
    <property type="component" value="Unassembled WGS sequence"/>
</dbReference>
<dbReference type="GO" id="GO:0097176">
    <property type="term" value="P:epoxide metabolic process"/>
    <property type="evidence" value="ECO:0007669"/>
    <property type="project" value="TreeGrafter"/>
</dbReference>
<dbReference type="InterPro" id="IPR016292">
    <property type="entry name" value="Epoxide_hydrolase"/>
</dbReference>
<dbReference type="PIRSF" id="PIRSF001112">
    <property type="entry name" value="Epoxide_hydrolase"/>
    <property type="match status" value="1"/>
</dbReference>
<accession>A0A067PJH9</accession>
<keyword evidence="2" id="KW-0058">Aromatic hydrocarbons catabolism</keyword>
<dbReference type="PRINTS" id="PR00412">
    <property type="entry name" value="EPOXHYDRLASE"/>
</dbReference>
<dbReference type="InterPro" id="IPR029058">
    <property type="entry name" value="AB_hydrolase_fold"/>
</dbReference>
<evidence type="ECO:0000256" key="2">
    <source>
        <dbReference type="ARBA" id="ARBA00022797"/>
    </source>
</evidence>
<evidence type="ECO:0000256" key="1">
    <source>
        <dbReference type="ARBA" id="ARBA00010088"/>
    </source>
</evidence>
<evidence type="ECO:0000256" key="3">
    <source>
        <dbReference type="ARBA" id="ARBA00022801"/>
    </source>
</evidence>
<keyword evidence="7" id="KW-1185">Reference proteome</keyword>
<dbReference type="EMBL" id="KL197726">
    <property type="protein sequence ID" value="KDQ55063.1"/>
    <property type="molecule type" value="Genomic_DNA"/>
</dbReference>
<comment type="similarity">
    <text evidence="1">Belongs to the peptidase S33 family.</text>
</comment>
<organism evidence="6 7">
    <name type="scientific">Jaapia argillacea MUCL 33604</name>
    <dbReference type="NCBI Taxonomy" id="933084"/>
    <lineage>
        <taxon>Eukaryota</taxon>
        <taxon>Fungi</taxon>
        <taxon>Dikarya</taxon>
        <taxon>Basidiomycota</taxon>
        <taxon>Agaricomycotina</taxon>
        <taxon>Agaricomycetes</taxon>
        <taxon>Agaricomycetidae</taxon>
        <taxon>Jaapiales</taxon>
        <taxon>Jaapiaceae</taxon>
        <taxon>Jaapia</taxon>
    </lineage>
</organism>
<dbReference type="SUPFAM" id="SSF53474">
    <property type="entry name" value="alpha/beta-Hydrolases"/>
    <property type="match status" value="1"/>
</dbReference>
<dbReference type="InParanoid" id="A0A067PJH9"/>
<reference evidence="7" key="1">
    <citation type="journal article" date="2014" name="Proc. Natl. Acad. Sci. U.S.A.">
        <title>Extensive sampling of basidiomycete genomes demonstrates inadequacy of the white-rot/brown-rot paradigm for wood decay fungi.</title>
        <authorList>
            <person name="Riley R."/>
            <person name="Salamov A.A."/>
            <person name="Brown D.W."/>
            <person name="Nagy L.G."/>
            <person name="Floudas D."/>
            <person name="Held B.W."/>
            <person name="Levasseur A."/>
            <person name="Lombard V."/>
            <person name="Morin E."/>
            <person name="Otillar R."/>
            <person name="Lindquist E.A."/>
            <person name="Sun H."/>
            <person name="LaButti K.M."/>
            <person name="Schmutz J."/>
            <person name="Jabbour D."/>
            <person name="Luo H."/>
            <person name="Baker S.E."/>
            <person name="Pisabarro A.G."/>
            <person name="Walton J.D."/>
            <person name="Blanchette R.A."/>
            <person name="Henrissat B."/>
            <person name="Martin F."/>
            <person name="Cullen D."/>
            <person name="Hibbett D.S."/>
            <person name="Grigoriev I.V."/>
        </authorList>
    </citation>
    <scope>NUCLEOTIDE SEQUENCE [LARGE SCALE GENOMIC DNA]</scope>
    <source>
        <strain evidence="7">MUCL 33604</strain>
    </source>
</reference>